<dbReference type="AlphaFoldDB" id="A0A0E9WHJ6"/>
<protein>
    <submittedName>
        <fullName evidence="1">Uncharacterized protein</fullName>
    </submittedName>
</protein>
<accession>A0A0E9WHJ6</accession>
<name>A0A0E9WHJ6_ANGAN</name>
<organism evidence="1">
    <name type="scientific">Anguilla anguilla</name>
    <name type="common">European freshwater eel</name>
    <name type="synonym">Muraena anguilla</name>
    <dbReference type="NCBI Taxonomy" id="7936"/>
    <lineage>
        <taxon>Eukaryota</taxon>
        <taxon>Metazoa</taxon>
        <taxon>Chordata</taxon>
        <taxon>Craniata</taxon>
        <taxon>Vertebrata</taxon>
        <taxon>Euteleostomi</taxon>
        <taxon>Actinopterygii</taxon>
        <taxon>Neopterygii</taxon>
        <taxon>Teleostei</taxon>
        <taxon>Anguilliformes</taxon>
        <taxon>Anguillidae</taxon>
        <taxon>Anguilla</taxon>
    </lineage>
</organism>
<evidence type="ECO:0000313" key="1">
    <source>
        <dbReference type="EMBL" id="JAH89817.1"/>
    </source>
</evidence>
<sequence length="57" mass="6640">MSLSTKHMPLSFQNVLLQAFLRSKKLTRMLVSCPLTMRRTFFEDTCRQQSECITTPS</sequence>
<reference evidence="1" key="1">
    <citation type="submission" date="2014-11" db="EMBL/GenBank/DDBJ databases">
        <authorList>
            <person name="Amaro Gonzalez C."/>
        </authorList>
    </citation>
    <scope>NUCLEOTIDE SEQUENCE</scope>
</reference>
<dbReference type="EMBL" id="GBXM01018760">
    <property type="protein sequence ID" value="JAH89817.1"/>
    <property type="molecule type" value="Transcribed_RNA"/>
</dbReference>
<reference evidence="1" key="2">
    <citation type="journal article" date="2015" name="Fish Shellfish Immunol.">
        <title>Early steps in the European eel (Anguilla anguilla)-Vibrio vulnificus interaction in the gills: Role of the RtxA13 toxin.</title>
        <authorList>
            <person name="Callol A."/>
            <person name="Pajuelo D."/>
            <person name="Ebbesson L."/>
            <person name="Teles M."/>
            <person name="MacKenzie S."/>
            <person name="Amaro C."/>
        </authorList>
    </citation>
    <scope>NUCLEOTIDE SEQUENCE</scope>
</reference>
<proteinExistence type="predicted"/>